<keyword evidence="2" id="KW-1185">Reference proteome</keyword>
<dbReference type="KEGG" id="led:BBK82_07430"/>
<dbReference type="PANTHER" id="PTHR47691:SF3">
    <property type="entry name" value="HTH-TYPE TRANSCRIPTIONAL REGULATOR RV0890C-RELATED"/>
    <property type="match status" value="1"/>
</dbReference>
<protein>
    <recommendedName>
        <fullName evidence="3">NB-ARC domain-containing protein</fullName>
    </recommendedName>
</protein>
<dbReference type="Gene3D" id="1.25.40.10">
    <property type="entry name" value="Tetratricopeptide repeat domain"/>
    <property type="match status" value="2"/>
</dbReference>
<evidence type="ECO:0000313" key="1">
    <source>
        <dbReference type="EMBL" id="ANZ35937.1"/>
    </source>
</evidence>
<dbReference type="InterPro" id="IPR027417">
    <property type="entry name" value="P-loop_NTPase"/>
</dbReference>
<dbReference type="Gene3D" id="3.40.50.300">
    <property type="entry name" value="P-loop containing nucleotide triphosphate hydrolases"/>
    <property type="match status" value="1"/>
</dbReference>
<proteinExistence type="predicted"/>
<evidence type="ECO:0008006" key="3">
    <source>
        <dbReference type="Google" id="ProtNLM"/>
    </source>
</evidence>
<organism evidence="1 2">
    <name type="scientific">Lentzea guizhouensis</name>
    <dbReference type="NCBI Taxonomy" id="1586287"/>
    <lineage>
        <taxon>Bacteria</taxon>
        <taxon>Bacillati</taxon>
        <taxon>Actinomycetota</taxon>
        <taxon>Actinomycetes</taxon>
        <taxon>Pseudonocardiales</taxon>
        <taxon>Pseudonocardiaceae</taxon>
        <taxon>Lentzea</taxon>
    </lineage>
</organism>
<dbReference type="EMBL" id="CP016793">
    <property type="protein sequence ID" value="ANZ35937.1"/>
    <property type="molecule type" value="Genomic_DNA"/>
</dbReference>
<name>A0A1B2HDY7_9PSEU</name>
<dbReference type="SUPFAM" id="SSF48452">
    <property type="entry name" value="TPR-like"/>
    <property type="match status" value="1"/>
</dbReference>
<dbReference type="STRING" id="1586287.BBK82_07430"/>
<gene>
    <name evidence="1" type="ORF">BBK82_07430</name>
</gene>
<reference evidence="1 2" key="1">
    <citation type="submission" date="2016-07" db="EMBL/GenBank/DDBJ databases">
        <title>Complete genome sequence of the Lentzea guizhouensis DHS C013.</title>
        <authorList>
            <person name="Cao C."/>
        </authorList>
    </citation>
    <scope>NUCLEOTIDE SEQUENCE [LARGE SCALE GENOMIC DNA]</scope>
    <source>
        <strain evidence="1 2">DHS C013</strain>
    </source>
</reference>
<dbReference type="AlphaFoldDB" id="A0A1B2HDY7"/>
<accession>A0A1B2HDY7</accession>
<sequence>MYGECVDQGRSCLFYVHGLDGMGRMSLAGEFFHQHHSDFDAYVEVAARQPNGRLTPAGEMLGQALRGLGVPDTELPVGLDDRAFAFQARSAGRRFMMVVRDVADVEQVTLLVPHSAPGAVVAVTGRAMLRGLLMHDFVDVPLGRLPREDAKTLLTASIGADDVPTPVVDELAAICDDVPLLIRILGAQLRHRAPSAIERHLRQLRASDAALLELEHAQRVGKFLEVTESLVREQQTALRRLALIPGPDFEVNAAAVALDLSADDAEQMLEALADKHLVIWDNSRDRYSLYRMVRTHARRMADKDDGPEMIKEIVGKITAWTLREAIPRDVGLADRWRVGREFELFAAANLRPVPRAAATAWFDVEWKSLVACVQAAHEQGLHDIASQLCVAAFKYLHLHGHFDDWIDCHNLGVRSTEISGDMAGRMQLTSQRGAAHLALGNTKVAKQDFEASWQAATEIDHRLGLQSAWEWRGKTAAAEGDLDYAFHCFDESDAVIERSEQEIPPKQRTRMRALLILHRARAWVKLKDWNRAVNAVSSIMEYFAASGETDNHAKCLLVLGDGALGSDDPAKAAGYYGQAAALFARDQAPRAQADALHKSGLAQRAAGDSGGASEAFRLAKELFVRLGDRRADVVDGLLRGQVNDR</sequence>
<dbReference type="InterPro" id="IPR011990">
    <property type="entry name" value="TPR-like_helical_dom_sf"/>
</dbReference>
<evidence type="ECO:0000313" key="2">
    <source>
        <dbReference type="Proteomes" id="UP000093053"/>
    </source>
</evidence>
<dbReference type="Proteomes" id="UP000093053">
    <property type="component" value="Chromosome"/>
</dbReference>
<dbReference type="PANTHER" id="PTHR47691">
    <property type="entry name" value="REGULATOR-RELATED"/>
    <property type="match status" value="1"/>
</dbReference>
<dbReference type="SUPFAM" id="SSF52540">
    <property type="entry name" value="P-loop containing nucleoside triphosphate hydrolases"/>
    <property type="match status" value="1"/>
</dbReference>